<evidence type="ECO:0000256" key="6">
    <source>
        <dbReference type="RuleBase" id="RU361235"/>
    </source>
</evidence>
<accession>A0A653DS78</accession>
<sequence length="559" mass="62975">MCIARMIMKTAVLLLLVQCTWSHPENPVVNTPLGSIKGTTLTSRLGKTIYSFLGIKYAKPPVDELRFKPPVPIEKYEGTYDATKDGPICPQPVVKPIISEDCLLLNVYSTKLPEGKENPKRPVIVFILPGGFYSAGATSYVAGPQYLMDKDIVLVTFNYRLGSLGFMATGDKEAPGNNGMKDQVLVLKWVQKNIESFGGDPNSVTLLGYSSGSFSTILHMLSPMSKGLFHKAIAMSGSPLGIYPIPHEQVHLAKHQAKLLGCPEETPEKILQCLKTKPAKELGDSLLRFREFGLDPILIWSPVVEPDFGQERFLTDDPIHLIKKGQILTNVPLIIGQTSDEFASNAFTVVKNETLTKAMNEHWEEIAPIAFIYERGTDHSIKVSKAIRKFYLDDKPVDKSQVENLAKIYTDALESFPINRAAKLLAHHSKEPIYYYRFSFTGRYSHFYLPDTNNTVPHGAAHHDDLMYLFHIGFAFPQFTAETYPAEDKMVNKLTTLYTNFAKTSNPTPTTDPELDNVKWEKFDLKDQKFLDIGDKMVISEKMFDDRMKFWETLYPLDK</sequence>
<dbReference type="InterPro" id="IPR019826">
    <property type="entry name" value="Carboxylesterase_B_AS"/>
</dbReference>
<evidence type="ECO:0000313" key="9">
    <source>
        <dbReference type="Proteomes" id="UP000410492"/>
    </source>
</evidence>
<protein>
    <recommendedName>
        <fullName evidence="6">Carboxylic ester hydrolase</fullName>
        <ecNumber evidence="6">3.1.1.-</ecNumber>
    </recommendedName>
</protein>
<dbReference type="PANTHER" id="PTHR43142">
    <property type="entry name" value="CARBOXYLIC ESTER HYDROLASE"/>
    <property type="match status" value="1"/>
</dbReference>
<dbReference type="EC" id="3.1.1.-" evidence="6"/>
<reference evidence="8 9" key="1">
    <citation type="submission" date="2019-01" db="EMBL/GenBank/DDBJ databases">
        <authorList>
            <person name="Sayadi A."/>
        </authorList>
    </citation>
    <scope>NUCLEOTIDE SEQUENCE [LARGE SCALE GENOMIC DNA]</scope>
</reference>
<dbReference type="PANTHER" id="PTHR43142:SF1">
    <property type="entry name" value="CARBOXYLIC ESTER HYDROLASE"/>
    <property type="match status" value="1"/>
</dbReference>
<keyword evidence="6" id="KW-0732">Signal</keyword>
<evidence type="ECO:0000256" key="3">
    <source>
        <dbReference type="ARBA" id="ARBA00022801"/>
    </source>
</evidence>
<keyword evidence="5" id="KW-0325">Glycoprotein</keyword>
<comment type="similarity">
    <text evidence="1 6">Belongs to the type-B carboxylesterase/lipase family.</text>
</comment>
<keyword evidence="3 6" id="KW-0378">Hydrolase</keyword>
<keyword evidence="9" id="KW-1185">Reference proteome</keyword>
<proteinExistence type="inferred from homology"/>
<feature type="domain" description="Carboxylesterase type B" evidence="7">
    <location>
        <begin position="26"/>
        <end position="551"/>
    </location>
</feature>
<organism evidence="8 9">
    <name type="scientific">Callosobruchus maculatus</name>
    <name type="common">Southern cowpea weevil</name>
    <name type="synonym">Pulse bruchid</name>
    <dbReference type="NCBI Taxonomy" id="64391"/>
    <lineage>
        <taxon>Eukaryota</taxon>
        <taxon>Metazoa</taxon>
        <taxon>Ecdysozoa</taxon>
        <taxon>Arthropoda</taxon>
        <taxon>Hexapoda</taxon>
        <taxon>Insecta</taxon>
        <taxon>Pterygota</taxon>
        <taxon>Neoptera</taxon>
        <taxon>Endopterygota</taxon>
        <taxon>Coleoptera</taxon>
        <taxon>Polyphaga</taxon>
        <taxon>Cucujiformia</taxon>
        <taxon>Chrysomeloidea</taxon>
        <taxon>Chrysomelidae</taxon>
        <taxon>Bruchinae</taxon>
        <taxon>Bruchini</taxon>
        <taxon>Callosobruchus</taxon>
    </lineage>
</organism>
<dbReference type="FunFam" id="3.40.50.1820:FF:000155">
    <property type="entry name" value="Carboxylic ester hydrolase"/>
    <property type="match status" value="1"/>
</dbReference>
<gene>
    <name evidence="8" type="ORF">CALMAC_LOCUS20010</name>
</gene>
<keyword evidence="2" id="KW-0719">Serine esterase</keyword>
<evidence type="ECO:0000259" key="7">
    <source>
        <dbReference type="Pfam" id="PF00135"/>
    </source>
</evidence>
<dbReference type="EMBL" id="CAACVG010014381">
    <property type="protein sequence ID" value="VEN63069.1"/>
    <property type="molecule type" value="Genomic_DNA"/>
</dbReference>
<evidence type="ECO:0000313" key="8">
    <source>
        <dbReference type="EMBL" id="VEN63069.1"/>
    </source>
</evidence>
<evidence type="ECO:0000256" key="4">
    <source>
        <dbReference type="ARBA" id="ARBA00023157"/>
    </source>
</evidence>
<dbReference type="InterPro" id="IPR029058">
    <property type="entry name" value="AB_hydrolase_fold"/>
</dbReference>
<evidence type="ECO:0000256" key="1">
    <source>
        <dbReference type="ARBA" id="ARBA00005964"/>
    </source>
</evidence>
<evidence type="ECO:0000256" key="5">
    <source>
        <dbReference type="ARBA" id="ARBA00023180"/>
    </source>
</evidence>
<dbReference type="PROSITE" id="PS00122">
    <property type="entry name" value="CARBOXYLESTERASE_B_1"/>
    <property type="match status" value="1"/>
</dbReference>
<name>A0A653DS78_CALMS</name>
<dbReference type="SUPFAM" id="SSF53474">
    <property type="entry name" value="alpha/beta-Hydrolases"/>
    <property type="match status" value="1"/>
</dbReference>
<feature type="chain" id="PRO_5031596003" description="Carboxylic ester hydrolase" evidence="6">
    <location>
        <begin position="23"/>
        <end position="559"/>
    </location>
</feature>
<dbReference type="InterPro" id="IPR002018">
    <property type="entry name" value="CarbesteraseB"/>
</dbReference>
<dbReference type="GO" id="GO:0052689">
    <property type="term" value="F:carboxylic ester hydrolase activity"/>
    <property type="evidence" value="ECO:0007669"/>
    <property type="project" value="UniProtKB-KW"/>
</dbReference>
<feature type="signal peptide" evidence="6">
    <location>
        <begin position="1"/>
        <end position="22"/>
    </location>
</feature>
<dbReference type="OrthoDB" id="19653at2759"/>
<dbReference type="Gene3D" id="3.40.50.1820">
    <property type="entry name" value="alpha/beta hydrolase"/>
    <property type="match status" value="1"/>
</dbReference>
<dbReference type="Proteomes" id="UP000410492">
    <property type="component" value="Unassembled WGS sequence"/>
</dbReference>
<evidence type="ECO:0000256" key="2">
    <source>
        <dbReference type="ARBA" id="ARBA00022487"/>
    </source>
</evidence>
<dbReference type="AlphaFoldDB" id="A0A653DS78"/>
<keyword evidence="4" id="KW-1015">Disulfide bond</keyword>
<dbReference type="Pfam" id="PF00135">
    <property type="entry name" value="COesterase"/>
    <property type="match status" value="1"/>
</dbReference>